<evidence type="ECO:0000313" key="2">
    <source>
        <dbReference type="Proteomes" id="UP000269945"/>
    </source>
</evidence>
<comment type="caution">
    <text evidence="1">The sequence shown here is derived from an EMBL/GenBank/DDBJ whole genome shotgun (WGS) entry which is preliminary data.</text>
</comment>
<evidence type="ECO:0000313" key="1">
    <source>
        <dbReference type="EMBL" id="VCW78258.1"/>
    </source>
</evidence>
<accession>A0A9X9PYW3</accession>
<protein>
    <submittedName>
        <fullName evidence="1">Uncharacterized protein</fullName>
    </submittedName>
</protein>
<gene>
    <name evidence="1" type="ORF">BN2614_LOCUS1</name>
</gene>
<dbReference type="AlphaFoldDB" id="A0A9X9PYW3"/>
<organism evidence="1 2">
    <name type="scientific">Gulo gulo</name>
    <name type="common">Wolverine</name>
    <name type="synonym">Gluton</name>
    <dbReference type="NCBI Taxonomy" id="48420"/>
    <lineage>
        <taxon>Eukaryota</taxon>
        <taxon>Metazoa</taxon>
        <taxon>Chordata</taxon>
        <taxon>Craniata</taxon>
        <taxon>Vertebrata</taxon>
        <taxon>Euteleostomi</taxon>
        <taxon>Mammalia</taxon>
        <taxon>Eutheria</taxon>
        <taxon>Laurasiatheria</taxon>
        <taxon>Carnivora</taxon>
        <taxon>Caniformia</taxon>
        <taxon>Musteloidea</taxon>
        <taxon>Mustelidae</taxon>
        <taxon>Guloninae</taxon>
        <taxon>Gulo</taxon>
    </lineage>
</organism>
<keyword evidence="2" id="KW-1185">Reference proteome</keyword>
<dbReference type="Proteomes" id="UP000269945">
    <property type="component" value="Unassembled WGS sequence"/>
</dbReference>
<dbReference type="EMBL" id="CYRY02010141">
    <property type="protein sequence ID" value="VCW78258.1"/>
    <property type="molecule type" value="Genomic_DNA"/>
</dbReference>
<proteinExistence type="predicted"/>
<sequence length="76" mass="7854">MPPPPPPPLPPALSWVHLPVRFGSGRLPSGAARVQVQGPTWGVGPTGSSNRACLLGADRRLGVGFSCRKPGLVTGY</sequence>
<reference evidence="1 2" key="1">
    <citation type="submission" date="2018-10" db="EMBL/GenBank/DDBJ databases">
        <authorList>
            <person name="Ekblom R."/>
            <person name="Jareborg N."/>
        </authorList>
    </citation>
    <scope>NUCLEOTIDE SEQUENCE [LARGE SCALE GENOMIC DNA]</scope>
    <source>
        <tissue evidence="1">Muscle</tissue>
    </source>
</reference>
<name>A0A9X9PYW3_GULGU</name>